<evidence type="ECO:0000256" key="1">
    <source>
        <dbReference type="ARBA" id="ARBA00022574"/>
    </source>
</evidence>
<dbReference type="Pfam" id="PF00400">
    <property type="entry name" value="WD40"/>
    <property type="match status" value="5"/>
</dbReference>
<sequence>MSSDEDDELAQLRAQRQARTGMPSLEATDMEVMVGPAVPSADSDAEDGDAWDGRGPGEPDEEADPYRLPITSEVALEGQGKLVASLDIDHSGSRVVAGSRDYSVKLFDFNGMKSDLRSFRSVEPFEGHPVHAVSWSPSGDAFLAVTGSAKIKVYDRDCSLRGESLQGDMYIRDQRNTKGHVSPCTYGQWHPTDRYTALTSSEDGSVRVWDTWNVAQKTVIKPTLKKPGRVAVTVARYNSDGHIIAAGLANGTIQLWDVKGKFGSSAAVGQVLPPKPQMLGKQDWRYVSGGGQYVHGAHAADCDITSLAFLRDSHTMLSRGADATLKEWDLRKFKAPVHVWEGLPADNATTQVALSPDERLILTGTSAGRDGQGGALLFFDRQSRQLVRRIGMPASVVAVQWHPKLNQIMLGVGDKKAGNVRILYDTTWSTRGVLQCTGRKPRPKDAFDFQAPLVIHTPHALPLFREDKPGGKRKREKDRMDPIKSRAPERGSAADLGVGTGGKIGVTGGTLLTQYILKNQGMLRNPAEEDIRASILRHAGKEDQFNQFTKAYEKTQPERIFAKEEEVEGSDKED</sequence>
<dbReference type="Proteomes" id="UP001491310">
    <property type="component" value="Unassembled WGS sequence"/>
</dbReference>
<feature type="region of interest" description="Disordered" evidence="4">
    <location>
        <begin position="464"/>
        <end position="496"/>
    </location>
</feature>
<dbReference type="PRINTS" id="PR00320">
    <property type="entry name" value="GPROTEINBRPT"/>
</dbReference>
<keyword evidence="6" id="KW-1185">Reference proteome</keyword>
<evidence type="ECO:0000313" key="6">
    <source>
        <dbReference type="Proteomes" id="UP001491310"/>
    </source>
</evidence>
<dbReference type="SUPFAM" id="SSF50978">
    <property type="entry name" value="WD40 repeat-like"/>
    <property type="match status" value="1"/>
</dbReference>
<evidence type="ECO:0008006" key="7">
    <source>
        <dbReference type="Google" id="ProtNLM"/>
    </source>
</evidence>
<feature type="region of interest" description="Disordered" evidence="4">
    <location>
        <begin position="1"/>
        <end position="66"/>
    </location>
</feature>
<feature type="repeat" description="WD" evidence="3">
    <location>
        <begin position="232"/>
        <end position="259"/>
    </location>
</feature>
<dbReference type="PANTHER" id="PTHR16017">
    <property type="entry name" value="GASTRULATION DEFECTIVE PROTEIN 1-RELATED"/>
    <property type="match status" value="1"/>
</dbReference>
<proteinExistence type="predicted"/>
<dbReference type="InterPro" id="IPR019775">
    <property type="entry name" value="WD40_repeat_CS"/>
</dbReference>
<dbReference type="Gene3D" id="2.130.10.10">
    <property type="entry name" value="YVTN repeat-like/Quinoprotein amine dehydrogenase"/>
    <property type="match status" value="2"/>
</dbReference>
<dbReference type="EMBL" id="JALJOT010000004">
    <property type="protein sequence ID" value="KAK9915654.1"/>
    <property type="molecule type" value="Genomic_DNA"/>
</dbReference>
<feature type="repeat" description="WD" evidence="3">
    <location>
        <begin position="76"/>
        <end position="110"/>
    </location>
</feature>
<name>A0ABR2YUV4_9CHLO</name>
<accession>A0ABR2YUV4</accession>
<protein>
    <recommendedName>
        <fullName evidence="7">WD40 repeat-like protein</fullName>
    </recommendedName>
</protein>
<evidence type="ECO:0000256" key="4">
    <source>
        <dbReference type="SAM" id="MobiDB-lite"/>
    </source>
</evidence>
<gene>
    <name evidence="5" type="ORF">WJX75_002203</name>
</gene>
<reference evidence="5 6" key="1">
    <citation type="journal article" date="2024" name="Nat. Commun.">
        <title>Phylogenomics reveals the evolutionary origins of lichenization in chlorophyte algae.</title>
        <authorList>
            <person name="Puginier C."/>
            <person name="Libourel C."/>
            <person name="Otte J."/>
            <person name="Skaloud P."/>
            <person name="Haon M."/>
            <person name="Grisel S."/>
            <person name="Petersen M."/>
            <person name="Berrin J.G."/>
            <person name="Delaux P.M."/>
            <person name="Dal Grande F."/>
            <person name="Keller J."/>
        </authorList>
    </citation>
    <scope>NUCLEOTIDE SEQUENCE [LARGE SCALE GENOMIC DNA]</scope>
    <source>
        <strain evidence="5 6">SAG 216-7</strain>
    </source>
</reference>
<dbReference type="PANTHER" id="PTHR16017:SF0">
    <property type="entry name" value="WD REPEAT-CONTAINING PROTEIN 70"/>
    <property type="match status" value="1"/>
</dbReference>
<keyword evidence="1 3" id="KW-0853">WD repeat</keyword>
<evidence type="ECO:0000256" key="2">
    <source>
        <dbReference type="ARBA" id="ARBA00022737"/>
    </source>
</evidence>
<comment type="caution">
    <text evidence="5">The sequence shown here is derived from an EMBL/GenBank/DDBJ whole genome shotgun (WGS) entry which is preliminary data.</text>
</comment>
<dbReference type="InterPro" id="IPR020472">
    <property type="entry name" value="WD40_PAC1"/>
</dbReference>
<dbReference type="InterPro" id="IPR001680">
    <property type="entry name" value="WD40_rpt"/>
</dbReference>
<dbReference type="SMART" id="SM00320">
    <property type="entry name" value="WD40"/>
    <property type="match status" value="6"/>
</dbReference>
<dbReference type="PROSITE" id="PS00678">
    <property type="entry name" value="WD_REPEATS_1"/>
    <property type="match status" value="1"/>
</dbReference>
<dbReference type="InterPro" id="IPR036322">
    <property type="entry name" value="WD40_repeat_dom_sf"/>
</dbReference>
<organism evidence="5 6">
    <name type="scientific">Coccomyxa subellipsoidea</name>
    <dbReference type="NCBI Taxonomy" id="248742"/>
    <lineage>
        <taxon>Eukaryota</taxon>
        <taxon>Viridiplantae</taxon>
        <taxon>Chlorophyta</taxon>
        <taxon>core chlorophytes</taxon>
        <taxon>Trebouxiophyceae</taxon>
        <taxon>Trebouxiophyceae incertae sedis</taxon>
        <taxon>Coccomyxaceae</taxon>
        <taxon>Coccomyxa</taxon>
    </lineage>
</organism>
<evidence type="ECO:0000313" key="5">
    <source>
        <dbReference type="EMBL" id="KAK9915654.1"/>
    </source>
</evidence>
<feature type="repeat" description="WD" evidence="3">
    <location>
        <begin position="177"/>
        <end position="210"/>
    </location>
</feature>
<dbReference type="PROSITE" id="PS50082">
    <property type="entry name" value="WD_REPEATS_2"/>
    <property type="match status" value="3"/>
</dbReference>
<dbReference type="InterPro" id="IPR051858">
    <property type="entry name" value="WD_repeat_GAD-1"/>
</dbReference>
<evidence type="ECO:0000256" key="3">
    <source>
        <dbReference type="PROSITE-ProRule" id="PRU00221"/>
    </source>
</evidence>
<keyword evidence="2" id="KW-0677">Repeat</keyword>
<dbReference type="InterPro" id="IPR015943">
    <property type="entry name" value="WD40/YVTN_repeat-like_dom_sf"/>
</dbReference>
<feature type="compositionally biased region" description="Basic and acidic residues" evidence="4">
    <location>
        <begin position="477"/>
        <end position="489"/>
    </location>
</feature>